<protein>
    <recommendedName>
        <fullName evidence="1">Nif11 domain-containing protein</fullName>
    </recommendedName>
</protein>
<sequence length="81" mass="9766">MAMDNVRRLMVAIRTDEALKLALAKAPGQEAREAILREHDMHFTHDEFDAIIDHLHVQCQTHEEAERFHQFRLWWDFLRRT</sequence>
<organism evidence="2 3">
    <name type="scientific">Megalodesulfovibrio gigas (strain ATCC 19364 / DSM 1382 / NCIMB 9332 / VKM B-1759)</name>
    <name type="common">Desulfovibrio gigas</name>
    <dbReference type="NCBI Taxonomy" id="1121448"/>
    <lineage>
        <taxon>Bacteria</taxon>
        <taxon>Pseudomonadati</taxon>
        <taxon>Thermodesulfobacteriota</taxon>
        <taxon>Desulfovibrionia</taxon>
        <taxon>Desulfovibrionales</taxon>
        <taxon>Desulfovibrionaceae</taxon>
        <taxon>Megalodesulfovibrio</taxon>
    </lineage>
</organism>
<gene>
    <name evidence="2" type="ORF">DGI_0786</name>
</gene>
<dbReference type="KEGG" id="dgg:DGI_0786"/>
<keyword evidence="3" id="KW-1185">Reference proteome</keyword>
<dbReference type="eggNOG" id="ENOG50318VA">
    <property type="taxonomic scope" value="Bacteria"/>
</dbReference>
<reference evidence="3" key="2">
    <citation type="submission" date="2013-07" db="EMBL/GenBank/DDBJ databases">
        <authorList>
            <person name="Morais-Silva F.O."/>
            <person name="Rezende A.M."/>
            <person name="Pimentel C."/>
            <person name="Resende D.M."/>
            <person name="Santos C.I."/>
            <person name="Clemente C."/>
            <person name="de Oliveira L.M."/>
            <person name="da Silva S.M."/>
            <person name="Costa D.A."/>
            <person name="Varela-Raposo A."/>
            <person name="Horacio E.C.A."/>
            <person name="Matos M."/>
            <person name="Flores O."/>
            <person name="Ruiz J.C."/>
            <person name="Rodrigues-Pousada C."/>
        </authorList>
    </citation>
    <scope>NUCLEOTIDE SEQUENCE [LARGE SCALE GENOMIC DNA]</scope>
    <source>
        <strain evidence="3">ATCC 19364 / DSM 1382 / NCIMB 9332 / VKM B-1759</strain>
    </source>
</reference>
<dbReference type="Pfam" id="PF07862">
    <property type="entry name" value="Nif11"/>
    <property type="match status" value="1"/>
</dbReference>
<accession>T2G988</accession>
<dbReference type="EMBL" id="CP006585">
    <property type="protein sequence ID" value="AGW12681.1"/>
    <property type="molecule type" value="Genomic_DNA"/>
</dbReference>
<dbReference type="OrthoDB" id="5422343at2"/>
<dbReference type="InterPro" id="IPR012903">
    <property type="entry name" value="Nif11"/>
</dbReference>
<dbReference type="AlphaFoldDB" id="T2G988"/>
<dbReference type="Proteomes" id="UP000016587">
    <property type="component" value="Chromosome"/>
</dbReference>
<proteinExistence type="predicted"/>
<evidence type="ECO:0000313" key="2">
    <source>
        <dbReference type="EMBL" id="AGW12681.1"/>
    </source>
</evidence>
<dbReference type="RefSeq" id="WP_021759367.1">
    <property type="nucleotide sequence ID" value="NC_022444.1"/>
</dbReference>
<dbReference type="HOGENOM" id="CLU_179155_0_0_7"/>
<evidence type="ECO:0000313" key="3">
    <source>
        <dbReference type="Proteomes" id="UP000016587"/>
    </source>
</evidence>
<name>T2G988_MEGG1</name>
<evidence type="ECO:0000259" key="1">
    <source>
        <dbReference type="Pfam" id="PF07862"/>
    </source>
</evidence>
<dbReference type="PATRIC" id="fig|1121448.10.peg.786"/>
<reference evidence="2 3" key="1">
    <citation type="journal article" date="2013" name="J. Bacteriol.">
        <title>Roles of HynAB and Ech, the only two hydrogenases found in the model sulfate reducer Desulfovibrio gigas.</title>
        <authorList>
            <person name="Morais-Silva F.O."/>
            <person name="Santos C.I."/>
            <person name="Rodrigues R."/>
            <person name="Pereira I.A."/>
            <person name="Rodrigues-Pousada C."/>
        </authorList>
    </citation>
    <scope>NUCLEOTIDE SEQUENCE [LARGE SCALE GENOMIC DNA]</scope>
    <source>
        <strain evidence="3">ATCC 19364 / DSM 1382 / NCIMB 9332 / VKM B-1759</strain>
    </source>
</reference>
<feature type="domain" description="Nif11" evidence="1">
    <location>
        <begin position="1"/>
        <end position="48"/>
    </location>
</feature>